<comment type="caution">
    <text evidence="1">The sequence shown here is derived from an EMBL/GenBank/DDBJ whole genome shotgun (WGS) entry which is preliminary data.</text>
</comment>
<keyword evidence="2" id="KW-1185">Reference proteome</keyword>
<dbReference type="Proteomes" id="UP000634455">
    <property type="component" value="Unassembled WGS sequence"/>
</dbReference>
<accession>A0ABQ3D6B8</accession>
<name>A0ABQ3D6B8_9RHOB</name>
<organism evidence="1 2">
    <name type="scientific">Paramylibacter ulvae</name>
    <dbReference type="NCBI Taxonomy" id="1651968"/>
    <lineage>
        <taxon>Bacteria</taxon>
        <taxon>Pseudomonadati</taxon>
        <taxon>Pseudomonadota</taxon>
        <taxon>Alphaproteobacteria</taxon>
        <taxon>Rhodobacterales</taxon>
        <taxon>Paracoccaceae</taxon>
        <taxon>Paramylibacter</taxon>
    </lineage>
</organism>
<gene>
    <name evidence="1" type="ORF">GCM10008927_28180</name>
</gene>
<sequence>MPLAIGGAVFAQPIIDETLRATPLAIFISDVTGDGFPDKIQKLPFDNDHDFLVISKGLPDGYFEPPLAFAFPIDLWGDSPSVAVRSDTSFTAISGCFACGRYHSHQTYTIAYRNDAFVVAGYTASSADRLNATTTQCDVNLLTGKAIITFDVSHDRQDISVAPQVINLADINDNDDIYAACKALDKYDNAFVERYVTSRDQ</sequence>
<dbReference type="EMBL" id="BMZF01000011">
    <property type="protein sequence ID" value="GHA61098.1"/>
    <property type="molecule type" value="Genomic_DNA"/>
</dbReference>
<reference evidence="2" key="1">
    <citation type="journal article" date="2019" name="Int. J. Syst. Evol. Microbiol.">
        <title>The Global Catalogue of Microorganisms (GCM) 10K type strain sequencing project: providing services to taxonomists for standard genome sequencing and annotation.</title>
        <authorList>
            <consortium name="The Broad Institute Genomics Platform"/>
            <consortium name="The Broad Institute Genome Sequencing Center for Infectious Disease"/>
            <person name="Wu L."/>
            <person name="Ma J."/>
        </authorList>
    </citation>
    <scope>NUCLEOTIDE SEQUENCE [LARGE SCALE GENOMIC DNA]</scope>
    <source>
        <strain evidence="2">KCTC 32465</strain>
    </source>
</reference>
<evidence type="ECO:0000313" key="1">
    <source>
        <dbReference type="EMBL" id="GHA61098.1"/>
    </source>
</evidence>
<proteinExistence type="predicted"/>
<evidence type="ECO:0000313" key="2">
    <source>
        <dbReference type="Proteomes" id="UP000634455"/>
    </source>
</evidence>
<protein>
    <submittedName>
        <fullName evidence="1">Uncharacterized protein</fullName>
    </submittedName>
</protein>